<dbReference type="PIRSF" id="PIRSF019455">
    <property type="entry name" value="CopR_AtkY"/>
    <property type="match status" value="1"/>
</dbReference>
<dbReference type="InterPro" id="IPR036388">
    <property type="entry name" value="WH-like_DNA-bd_sf"/>
</dbReference>
<evidence type="ECO:0000256" key="3">
    <source>
        <dbReference type="ARBA" id="ARBA00023125"/>
    </source>
</evidence>
<dbReference type="Pfam" id="PF03965">
    <property type="entry name" value="Penicillinase_R"/>
    <property type="match status" value="1"/>
</dbReference>
<dbReference type="Gene3D" id="1.10.10.10">
    <property type="entry name" value="Winged helix-like DNA-binding domain superfamily/Winged helix DNA-binding domain"/>
    <property type="match status" value="1"/>
</dbReference>
<keyword evidence="4" id="KW-0804">Transcription</keyword>
<dbReference type="InterPro" id="IPR036390">
    <property type="entry name" value="WH_DNA-bd_sf"/>
</dbReference>
<organism evidence="5">
    <name type="scientific">Roseihalotalea indica</name>
    <dbReference type="NCBI Taxonomy" id="2867963"/>
    <lineage>
        <taxon>Bacteria</taxon>
        <taxon>Pseudomonadati</taxon>
        <taxon>Bacteroidota</taxon>
        <taxon>Cytophagia</taxon>
        <taxon>Cytophagales</taxon>
        <taxon>Catalimonadaceae</taxon>
        <taxon>Roseihalotalea</taxon>
    </lineage>
</organism>
<keyword evidence="2" id="KW-0805">Transcription regulation</keyword>
<dbReference type="EMBL" id="CP120682">
    <property type="protein sequence ID" value="WKN34707.1"/>
    <property type="molecule type" value="Genomic_DNA"/>
</dbReference>
<dbReference type="InterPro" id="IPR005650">
    <property type="entry name" value="BlaI_family"/>
</dbReference>
<dbReference type="GO" id="GO:0045892">
    <property type="term" value="P:negative regulation of DNA-templated transcription"/>
    <property type="evidence" value="ECO:0007669"/>
    <property type="project" value="InterPro"/>
</dbReference>
<evidence type="ECO:0000313" key="5">
    <source>
        <dbReference type="EMBL" id="WKN34707.1"/>
    </source>
</evidence>
<evidence type="ECO:0000256" key="1">
    <source>
        <dbReference type="ARBA" id="ARBA00011046"/>
    </source>
</evidence>
<reference evidence="5" key="2">
    <citation type="journal article" date="2024" name="Antonie Van Leeuwenhoek">
        <title>Roseihalotalea indica gen. nov., sp. nov., a halophilic Bacteroidetes from mesopelagic Southwest Indian Ocean with higher carbohydrate metabolic potential.</title>
        <authorList>
            <person name="Chen B."/>
            <person name="Zhang M."/>
            <person name="Lin D."/>
            <person name="Ye J."/>
            <person name="Tang K."/>
        </authorList>
    </citation>
    <scope>NUCLEOTIDE SEQUENCE</scope>
    <source>
        <strain evidence="5">TK19036</strain>
    </source>
</reference>
<comment type="similarity">
    <text evidence="1">Belongs to the BlaI transcriptional regulatory family.</text>
</comment>
<reference evidence="5" key="1">
    <citation type="journal article" date="2023" name="Comput. Struct. Biotechnol. J.">
        <title>Discovery of a novel marine Bacteroidetes with a rich repertoire of carbohydrate-active enzymes.</title>
        <authorList>
            <person name="Chen B."/>
            <person name="Liu G."/>
            <person name="Chen Q."/>
            <person name="Wang H."/>
            <person name="Liu L."/>
            <person name="Tang K."/>
        </authorList>
    </citation>
    <scope>NUCLEOTIDE SEQUENCE</scope>
    <source>
        <strain evidence="5">TK19036</strain>
    </source>
</reference>
<name>A0AA49JIE9_9BACT</name>
<evidence type="ECO:0000256" key="4">
    <source>
        <dbReference type="ARBA" id="ARBA00023163"/>
    </source>
</evidence>
<dbReference type="GO" id="GO:0003677">
    <property type="term" value="F:DNA binding"/>
    <property type="evidence" value="ECO:0007669"/>
    <property type="project" value="UniProtKB-KW"/>
</dbReference>
<protein>
    <submittedName>
        <fullName evidence="5">BlaI/MecI/CopY family transcriptional regulator</fullName>
    </submittedName>
</protein>
<dbReference type="SUPFAM" id="SSF46785">
    <property type="entry name" value="Winged helix' DNA-binding domain"/>
    <property type="match status" value="1"/>
</dbReference>
<sequence>MKELPKPTEAELEILQVVWEHGPSTVRFVHDQLAQKRDIGYTTTLKNMQNMAQKELLTRDESAKSHVYAANAPQESTQKLLIDRLLETAFGGSAGRMVMQALGHRKTSKEELDQIKALIDKLEGGKS</sequence>
<keyword evidence="3" id="KW-0238">DNA-binding</keyword>
<accession>A0AA49JIE9</accession>
<evidence type="ECO:0000256" key="2">
    <source>
        <dbReference type="ARBA" id="ARBA00023015"/>
    </source>
</evidence>
<gene>
    <name evidence="5" type="ORF">K4G66_20240</name>
</gene>
<dbReference type="AlphaFoldDB" id="A0AA49JIE9"/>
<dbReference type="Gene3D" id="1.10.4040.10">
    <property type="entry name" value="Penicillinase repressor domain"/>
    <property type="match status" value="1"/>
</dbReference>
<proteinExistence type="inferred from homology"/>